<evidence type="ECO:0000313" key="2">
    <source>
        <dbReference type="Proteomes" id="UP001488838"/>
    </source>
</evidence>
<protein>
    <submittedName>
        <fullName evidence="1">Uncharacterized protein</fullName>
    </submittedName>
</protein>
<name>A0AAW0JMJ8_MYOGA</name>
<dbReference type="EMBL" id="JBBHLL010000030">
    <property type="protein sequence ID" value="KAK7827444.1"/>
    <property type="molecule type" value="Genomic_DNA"/>
</dbReference>
<dbReference type="Proteomes" id="UP001488838">
    <property type="component" value="Unassembled WGS sequence"/>
</dbReference>
<keyword evidence="2" id="KW-1185">Reference proteome</keyword>
<reference evidence="1 2" key="1">
    <citation type="journal article" date="2023" name="bioRxiv">
        <title>Conserved and derived expression patterns and positive selection on dental genes reveal complex evolutionary context of ever-growing rodent molars.</title>
        <authorList>
            <person name="Calamari Z.T."/>
            <person name="Song A."/>
            <person name="Cohen E."/>
            <person name="Akter M."/>
            <person name="Roy R.D."/>
            <person name="Hallikas O."/>
            <person name="Christensen M.M."/>
            <person name="Li P."/>
            <person name="Marangoni P."/>
            <person name="Jernvall J."/>
            <person name="Klein O.D."/>
        </authorList>
    </citation>
    <scope>NUCLEOTIDE SEQUENCE [LARGE SCALE GENOMIC DNA]</scope>
    <source>
        <strain evidence="1">V071</strain>
    </source>
</reference>
<proteinExistence type="predicted"/>
<evidence type="ECO:0000313" key="1">
    <source>
        <dbReference type="EMBL" id="KAK7827444.1"/>
    </source>
</evidence>
<comment type="caution">
    <text evidence="1">The sequence shown here is derived from an EMBL/GenBank/DDBJ whole genome shotgun (WGS) entry which is preliminary data.</text>
</comment>
<sequence length="333" mass="36496">MAQLSSEDWSWGGSARRVGPRVALHTMTGLVVTLHTMDGPMVALHIMASPMERYWPAGSSERRMEAIAGANSAPVASAVPKSLLHPAFILNWACETLNSFKDIPTAKEKRLFHNPWKRRKWKVPQHHKSSPLRRVFCFSRSGAELVHTITQRVPLPVCSLVQGTGRFSSCFSEKQLSSDPAGSTFLHDEGGIPVFTLNNVFLCLNRTHYVLNSSRFLAPHCSSSGTETGLRPLAEARANAGDLQDLGEVRAMKGLGGIVGQGKMYTDRLTKSVFLPDPLSISPFRIQGALSSSQACEQLALSSSAQSGCRWDMFRLMFQTFSALLSDDMDGIC</sequence>
<accession>A0AAW0JMJ8</accession>
<organism evidence="1 2">
    <name type="scientific">Myodes glareolus</name>
    <name type="common">Bank vole</name>
    <name type="synonym">Clethrionomys glareolus</name>
    <dbReference type="NCBI Taxonomy" id="447135"/>
    <lineage>
        <taxon>Eukaryota</taxon>
        <taxon>Metazoa</taxon>
        <taxon>Chordata</taxon>
        <taxon>Craniata</taxon>
        <taxon>Vertebrata</taxon>
        <taxon>Euteleostomi</taxon>
        <taxon>Mammalia</taxon>
        <taxon>Eutheria</taxon>
        <taxon>Euarchontoglires</taxon>
        <taxon>Glires</taxon>
        <taxon>Rodentia</taxon>
        <taxon>Myomorpha</taxon>
        <taxon>Muroidea</taxon>
        <taxon>Cricetidae</taxon>
        <taxon>Arvicolinae</taxon>
        <taxon>Myodes</taxon>
    </lineage>
</organism>
<dbReference type="AlphaFoldDB" id="A0AAW0JMJ8"/>
<gene>
    <name evidence="1" type="ORF">U0070_026650</name>
</gene>